<accession>A0A139IN70</accession>
<evidence type="ECO:0008006" key="3">
    <source>
        <dbReference type="Google" id="ProtNLM"/>
    </source>
</evidence>
<protein>
    <recommendedName>
        <fullName evidence="3">AA1-like domain-containing protein</fullName>
    </recommendedName>
</protein>
<evidence type="ECO:0000313" key="1">
    <source>
        <dbReference type="EMBL" id="KXT15986.1"/>
    </source>
</evidence>
<dbReference type="Proteomes" id="UP000073492">
    <property type="component" value="Unassembled WGS sequence"/>
</dbReference>
<proteinExistence type="predicted"/>
<dbReference type="AlphaFoldDB" id="A0A139IN70"/>
<dbReference type="EMBL" id="LFZO01000046">
    <property type="protein sequence ID" value="KXT15986.1"/>
    <property type="molecule type" value="Genomic_DNA"/>
</dbReference>
<sequence>MFSPKILTSVAALATTSNALYFHLSPFVATDLHIPSESHALSFTISNPDAVYEQGGSAPRNCSITWTGENSSPPTCFTECSDAGYPYFARICPGSYNYAGDLRLEILEYYIYKNSALNNATLTLKEGEGGYACSRGGQSTVCTFRNDGDGVDTGLETEYSVEYPKNVC</sequence>
<gene>
    <name evidence="1" type="ORF">AC579_9507</name>
</gene>
<dbReference type="OrthoDB" id="3642993at2759"/>
<comment type="caution">
    <text evidence="1">The sequence shown here is derived from an EMBL/GenBank/DDBJ whole genome shotgun (WGS) entry which is preliminary data.</text>
</comment>
<organism evidence="1 2">
    <name type="scientific">Pseudocercospora musae</name>
    <dbReference type="NCBI Taxonomy" id="113226"/>
    <lineage>
        <taxon>Eukaryota</taxon>
        <taxon>Fungi</taxon>
        <taxon>Dikarya</taxon>
        <taxon>Ascomycota</taxon>
        <taxon>Pezizomycotina</taxon>
        <taxon>Dothideomycetes</taxon>
        <taxon>Dothideomycetidae</taxon>
        <taxon>Mycosphaerellales</taxon>
        <taxon>Mycosphaerellaceae</taxon>
        <taxon>Pseudocercospora</taxon>
    </lineage>
</organism>
<reference evidence="1 2" key="1">
    <citation type="submission" date="2015-07" db="EMBL/GenBank/DDBJ databases">
        <title>Comparative genomics of the Sigatoka disease complex on banana suggests a link between parallel evolutionary changes in Pseudocercospora fijiensis and Pseudocercospora eumusae and increased virulence on the banana host.</title>
        <authorList>
            <person name="Chang T.-C."/>
            <person name="Salvucci A."/>
            <person name="Crous P.W."/>
            <person name="Stergiopoulos I."/>
        </authorList>
    </citation>
    <scope>NUCLEOTIDE SEQUENCE [LARGE SCALE GENOMIC DNA]</scope>
    <source>
        <strain evidence="1 2">CBS 116634</strain>
    </source>
</reference>
<evidence type="ECO:0000313" key="2">
    <source>
        <dbReference type="Proteomes" id="UP000073492"/>
    </source>
</evidence>
<keyword evidence="2" id="KW-1185">Reference proteome</keyword>
<name>A0A139IN70_9PEZI</name>